<feature type="signal peptide" evidence="2">
    <location>
        <begin position="1"/>
        <end position="22"/>
    </location>
</feature>
<evidence type="ECO:0000256" key="2">
    <source>
        <dbReference type="SAM" id="SignalP"/>
    </source>
</evidence>
<dbReference type="Pfam" id="PF13670">
    <property type="entry name" value="PepSY_2"/>
    <property type="match status" value="1"/>
</dbReference>
<evidence type="ECO:0000256" key="1">
    <source>
        <dbReference type="SAM" id="MobiDB-lite"/>
    </source>
</evidence>
<feature type="chain" id="PRO_5015536281" evidence="2">
    <location>
        <begin position="23"/>
        <end position="172"/>
    </location>
</feature>
<dbReference type="RefSeq" id="WP_245873128.1">
    <property type="nucleotide sequence ID" value="NZ_PRDS01000005.1"/>
</dbReference>
<reference evidence="4 5" key="1">
    <citation type="submission" date="2018-01" db="EMBL/GenBank/DDBJ databases">
        <title>Genomic Encyclopedia of Archaeal and Bacterial Type Strains, Phase II (KMG-II): from individual species to whole genera.</title>
        <authorList>
            <person name="Goeker M."/>
        </authorList>
    </citation>
    <scope>NUCLEOTIDE SEQUENCE [LARGE SCALE GENOMIC DNA]</scope>
    <source>
        <strain evidence="4 5">DSM 12048</strain>
    </source>
</reference>
<gene>
    <name evidence="4" type="ORF">LV82_01827</name>
</gene>
<dbReference type="EMBL" id="PRDS01000005">
    <property type="protein sequence ID" value="PPB80478.1"/>
    <property type="molecule type" value="Genomic_DNA"/>
</dbReference>
<dbReference type="Proteomes" id="UP000239736">
    <property type="component" value="Unassembled WGS sequence"/>
</dbReference>
<keyword evidence="2" id="KW-0732">Signal</keyword>
<dbReference type="InterPro" id="IPR025711">
    <property type="entry name" value="PepSY"/>
</dbReference>
<dbReference type="AlphaFoldDB" id="A0A2S5JGJ7"/>
<protein>
    <submittedName>
        <fullName evidence="4">YpeB-like protein with putative protease inhibitory function</fullName>
    </submittedName>
</protein>
<feature type="domain" description="PepSY" evidence="3">
    <location>
        <begin position="7"/>
        <end position="76"/>
    </location>
</feature>
<organism evidence="4 5">
    <name type="scientific">Albidovulum inexpectatum</name>
    <dbReference type="NCBI Taxonomy" id="196587"/>
    <lineage>
        <taxon>Bacteria</taxon>
        <taxon>Pseudomonadati</taxon>
        <taxon>Pseudomonadota</taxon>
        <taxon>Alphaproteobacteria</taxon>
        <taxon>Rhodobacterales</taxon>
        <taxon>Paracoccaceae</taxon>
        <taxon>Albidovulum</taxon>
    </lineage>
</organism>
<evidence type="ECO:0000259" key="3">
    <source>
        <dbReference type="Pfam" id="PF13670"/>
    </source>
</evidence>
<accession>A0A2S5JGJ7</accession>
<feature type="compositionally biased region" description="Basic and acidic residues" evidence="1">
    <location>
        <begin position="83"/>
        <end position="100"/>
    </location>
</feature>
<feature type="compositionally biased region" description="Acidic residues" evidence="1">
    <location>
        <begin position="140"/>
        <end position="150"/>
    </location>
</feature>
<name>A0A2S5JGJ7_9RHOB</name>
<feature type="region of interest" description="Disordered" evidence="1">
    <location>
        <begin position="68"/>
        <end position="172"/>
    </location>
</feature>
<keyword evidence="5" id="KW-1185">Reference proteome</keyword>
<sequence>MMMRKLAIATATLMFSSGLAMAEVSTEALVSDLQSQGFDWIEVKRGPTQIKVEAVRDGVKYEVVYDRETGAVIKSETESAGDDAGRSGVEVRDRDRDFVKEGSASSDDDDSDGKGRGRGRGRGGDDDDDDDRDGGRGHDDDDDHDDDDRDDDRGGDRDDDHDDDRDDDRDDD</sequence>
<evidence type="ECO:0000313" key="5">
    <source>
        <dbReference type="Proteomes" id="UP000239736"/>
    </source>
</evidence>
<proteinExistence type="predicted"/>
<evidence type="ECO:0000313" key="4">
    <source>
        <dbReference type="EMBL" id="PPB80478.1"/>
    </source>
</evidence>
<feature type="compositionally biased region" description="Acidic residues" evidence="1">
    <location>
        <begin position="159"/>
        <end position="172"/>
    </location>
</feature>
<comment type="caution">
    <text evidence="4">The sequence shown here is derived from an EMBL/GenBank/DDBJ whole genome shotgun (WGS) entry which is preliminary data.</text>
</comment>